<reference evidence="1" key="1">
    <citation type="submission" date="2021-05" db="EMBL/GenBank/DDBJ databases">
        <authorList>
            <person name="Alioto T."/>
            <person name="Alioto T."/>
            <person name="Gomez Garrido J."/>
        </authorList>
    </citation>
    <scope>NUCLEOTIDE SEQUENCE</scope>
</reference>
<evidence type="ECO:0000313" key="1">
    <source>
        <dbReference type="EMBL" id="CAG6745135.1"/>
    </source>
</evidence>
<accession>A0A8D8ZDV1</accession>
<dbReference type="EMBL" id="HBUF01484826">
    <property type="protein sequence ID" value="CAG6745135.1"/>
    <property type="molecule type" value="Transcribed_RNA"/>
</dbReference>
<organism evidence="1">
    <name type="scientific">Cacopsylla melanoneura</name>
    <dbReference type="NCBI Taxonomy" id="428564"/>
    <lineage>
        <taxon>Eukaryota</taxon>
        <taxon>Metazoa</taxon>
        <taxon>Ecdysozoa</taxon>
        <taxon>Arthropoda</taxon>
        <taxon>Hexapoda</taxon>
        <taxon>Insecta</taxon>
        <taxon>Pterygota</taxon>
        <taxon>Neoptera</taxon>
        <taxon>Paraneoptera</taxon>
        <taxon>Hemiptera</taxon>
        <taxon>Sternorrhyncha</taxon>
        <taxon>Psylloidea</taxon>
        <taxon>Psyllidae</taxon>
        <taxon>Psyllinae</taxon>
        <taxon>Cacopsylla</taxon>
    </lineage>
</organism>
<dbReference type="AlphaFoldDB" id="A0A8D8ZDV1"/>
<protein>
    <submittedName>
        <fullName evidence="1">Uncharacterized protein</fullName>
    </submittedName>
</protein>
<sequence length="108" mass="12576">MGVIFPLRTKRVYFHGNNFSSPSLTFVVEKRLFYRLPEIFLPTFCRGKFAVGITYWTTCMKFQAVLSSMALQVKSIIKRLFSYSERTLYFTLRVLLVPYLLLDCGVAI</sequence>
<name>A0A8D8ZDV1_9HEMI</name>
<proteinExistence type="predicted"/>